<name>A0A5C6X9C2_9DELT</name>
<evidence type="ECO:0000256" key="5">
    <source>
        <dbReference type="ARBA" id="ARBA00022679"/>
    </source>
</evidence>
<dbReference type="InterPro" id="IPR036775">
    <property type="entry name" value="DNA_pol_Y-fam_lit_finger_sf"/>
</dbReference>
<evidence type="ECO:0000256" key="8">
    <source>
        <dbReference type="ARBA" id="ARBA00022723"/>
    </source>
</evidence>
<evidence type="ECO:0000313" key="17">
    <source>
        <dbReference type="EMBL" id="TXD38421.1"/>
    </source>
</evidence>
<evidence type="ECO:0000256" key="7">
    <source>
        <dbReference type="ARBA" id="ARBA00022705"/>
    </source>
</evidence>
<evidence type="ECO:0000256" key="13">
    <source>
        <dbReference type="ARBA" id="ARBA00023204"/>
    </source>
</evidence>
<keyword evidence="5 15" id="KW-0808">Transferase</keyword>
<evidence type="ECO:0000256" key="14">
    <source>
        <dbReference type="ARBA" id="ARBA00049244"/>
    </source>
</evidence>
<evidence type="ECO:0000256" key="3">
    <source>
        <dbReference type="ARBA" id="ARBA00022457"/>
    </source>
</evidence>
<reference evidence="17 18" key="1">
    <citation type="submission" date="2019-08" db="EMBL/GenBank/DDBJ databases">
        <title>Bradymonadales sp. TMQ4.</title>
        <authorList>
            <person name="Liang Q."/>
        </authorList>
    </citation>
    <scope>NUCLEOTIDE SEQUENCE [LARGE SCALE GENOMIC DNA]</scope>
    <source>
        <strain evidence="17 18">TMQ4</strain>
    </source>
</reference>
<keyword evidence="8 15" id="KW-0479">Metal-binding</keyword>
<comment type="similarity">
    <text evidence="2 15">Belongs to the DNA polymerase type-Y family.</text>
</comment>
<feature type="domain" description="UmuC" evidence="16">
    <location>
        <begin position="4"/>
        <end position="185"/>
    </location>
</feature>
<proteinExistence type="inferred from homology"/>
<evidence type="ECO:0000256" key="4">
    <source>
        <dbReference type="ARBA" id="ARBA00022490"/>
    </source>
</evidence>
<dbReference type="GO" id="GO:0003684">
    <property type="term" value="F:damaged DNA binding"/>
    <property type="evidence" value="ECO:0007669"/>
    <property type="project" value="InterPro"/>
</dbReference>
<dbReference type="InterPro" id="IPR043502">
    <property type="entry name" value="DNA/RNA_pol_sf"/>
</dbReference>
<dbReference type="InterPro" id="IPR050116">
    <property type="entry name" value="DNA_polymerase-Y"/>
</dbReference>
<keyword evidence="7 15" id="KW-0235">DNA replication</keyword>
<dbReference type="InterPro" id="IPR043128">
    <property type="entry name" value="Rev_trsase/Diguanyl_cyclase"/>
</dbReference>
<comment type="subunit">
    <text evidence="15">Monomer.</text>
</comment>
<dbReference type="AlphaFoldDB" id="A0A5C6X9C2"/>
<evidence type="ECO:0000256" key="11">
    <source>
        <dbReference type="ARBA" id="ARBA00022932"/>
    </source>
</evidence>
<evidence type="ECO:0000256" key="12">
    <source>
        <dbReference type="ARBA" id="ARBA00023125"/>
    </source>
</evidence>
<dbReference type="FunFam" id="1.10.150.20:FF:000019">
    <property type="entry name" value="DNA polymerase IV"/>
    <property type="match status" value="1"/>
</dbReference>
<dbReference type="NCBIfam" id="NF002677">
    <property type="entry name" value="PRK02406.1"/>
    <property type="match status" value="1"/>
</dbReference>
<comment type="catalytic activity">
    <reaction evidence="14 15">
        <text>DNA(n) + a 2'-deoxyribonucleoside 5'-triphosphate = DNA(n+1) + diphosphate</text>
        <dbReference type="Rhea" id="RHEA:22508"/>
        <dbReference type="Rhea" id="RHEA-COMP:17339"/>
        <dbReference type="Rhea" id="RHEA-COMP:17340"/>
        <dbReference type="ChEBI" id="CHEBI:33019"/>
        <dbReference type="ChEBI" id="CHEBI:61560"/>
        <dbReference type="ChEBI" id="CHEBI:173112"/>
        <dbReference type="EC" id="2.7.7.7"/>
    </reaction>
</comment>
<comment type="cofactor">
    <cofactor evidence="15">
        <name>Mg(2+)</name>
        <dbReference type="ChEBI" id="CHEBI:18420"/>
    </cofactor>
    <text evidence="15">Binds 2 magnesium ions per subunit.</text>
</comment>
<keyword evidence="3 15" id="KW-0515">Mutator protein</keyword>
<dbReference type="Pfam" id="PF00817">
    <property type="entry name" value="IMS"/>
    <property type="match status" value="1"/>
</dbReference>
<dbReference type="EC" id="2.7.7.7" evidence="15"/>
<dbReference type="CDD" id="cd03586">
    <property type="entry name" value="PolY_Pol_IV_kappa"/>
    <property type="match status" value="1"/>
</dbReference>
<evidence type="ECO:0000256" key="9">
    <source>
        <dbReference type="ARBA" id="ARBA00022763"/>
    </source>
</evidence>
<comment type="subcellular location">
    <subcellularLocation>
        <location evidence="1 15">Cytoplasm</location>
    </subcellularLocation>
</comment>
<dbReference type="PANTHER" id="PTHR11076:SF33">
    <property type="entry name" value="DNA POLYMERASE KAPPA"/>
    <property type="match status" value="1"/>
</dbReference>
<keyword evidence="6 15" id="KW-0548">Nucleotidyltransferase</keyword>
<feature type="active site" evidence="15">
    <location>
        <position position="104"/>
    </location>
</feature>
<dbReference type="GO" id="GO:0006261">
    <property type="term" value="P:DNA-templated DNA replication"/>
    <property type="evidence" value="ECO:0007669"/>
    <property type="project" value="UniProtKB-UniRule"/>
</dbReference>
<comment type="caution">
    <text evidence="17">The sequence shown here is derived from an EMBL/GenBank/DDBJ whole genome shotgun (WGS) entry which is preliminary data.</text>
</comment>
<dbReference type="Gene3D" id="3.30.1490.100">
    <property type="entry name" value="DNA polymerase, Y-family, little finger domain"/>
    <property type="match status" value="1"/>
</dbReference>
<keyword evidence="11 15" id="KW-0239">DNA-directed DNA polymerase</keyword>
<dbReference type="InterPro" id="IPR022880">
    <property type="entry name" value="DNApol_IV"/>
</dbReference>
<evidence type="ECO:0000256" key="6">
    <source>
        <dbReference type="ARBA" id="ARBA00022695"/>
    </source>
</evidence>
<accession>A0A5C6X9C2</accession>
<sequence length="351" mass="39430">MRKIIHVDMDCFFAAIEMRDDPLLRGRPIAVGGDPQRRGVIATANYEARKFGVKSAIASAYAMRLCPQLIIVPGRMNVYREESQKIRRIFERYTDQIEPLSLDEAFLDLTHTPHHHGSATLCARAIREAIFKETGLTASAGVSINKFLAKVASELNKPDGQAVIAPHQVAAFMQELPVKAIPGVGKVTARSIHDMGVKTCGDLQRIELAELVRRFGKRGKRLYELARGIDDRPVRTERVARSVSVENTYANDLPDLQACTAKLPALIESLHRRLGRKKRPPIRAVFVKVKFDDFRQTTVERAELTDPTLDSYAPLLAEALERSERAVRLLGVGVRLDHEYDDLPQQLELFF</sequence>
<dbReference type="OrthoDB" id="9808813at2"/>
<keyword evidence="12 15" id="KW-0238">DNA-binding</keyword>
<feature type="binding site" evidence="15">
    <location>
        <position position="8"/>
    </location>
    <ligand>
        <name>Mg(2+)</name>
        <dbReference type="ChEBI" id="CHEBI:18420"/>
    </ligand>
</feature>
<organism evidence="17 18">
    <name type="scientific">Lujinxingia vulgaris</name>
    <dbReference type="NCBI Taxonomy" id="2600176"/>
    <lineage>
        <taxon>Bacteria</taxon>
        <taxon>Deltaproteobacteria</taxon>
        <taxon>Bradymonadales</taxon>
        <taxon>Lujinxingiaceae</taxon>
        <taxon>Lujinxingia</taxon>
    </lineage>
</organism>
<dbReference type="GO" id="GO:0005829">
    <property type="term" value="C:cytosol"/>
    <property type="evidence" value="ECO:0007669"/>
    <property type="project" value="TreeGrafter"/>
</dbReference>
<dbReference type="Pfam" id="PF11799">
    <property type="entry name" value="IMS_C"/>
    <property type="match status" value="1"/>
</dbReference>
<evidence type="ECO:0000256" key="10">
    <source>
        <dbReference type="ARBA" id="ARBA00022842"/>
    </source>
</evidence>
<dbReference type="SUPFAM" id="SSF56672">
    <property type="entry name" value="DNA/RNA polymerases"/>
    <property type="match status" value="1"/>
</dbReference>
<protein>
    <recommendedName>
        <fullName evidence="15">DNA polymerase IV</fullName>
        <shortName evidence="15">Pol IV</shortName>
        <ecNumber evidence="15">2.7.7.7</ecNumber>
    </recommendedName>
</protein>
<dbReference type="GO" id="GO:0003887">
    <property type="term" value="F:DNA-directed DNA polymerase activity"/>
    <property type="evidence" value="ECO:0007669"/>
    <property type="project" value="UniProtKB-UniRule"/>
</dbReference>
<dbReference type="HAMAP" id="MF_01113">
    <property type="entry name" value="DNApol_IV"/>
    <property type="match status" value="1"/>
</dbReference>
<dbReference type="Proteomes" id="UP000321412">
    <property type="component" value="Unassembled WGS sequence"/>
</dbReference>
<dbReference type="GO" id="GO:0000287">
    <property type="term" value="F:magnesium ion binding"/>
    <property type="evidence" value="ECO:0007669"/>
    <property type="project" value="UniProtKB-UniRule"/>
</dbReference>
<dbReference type="GO" id="GO:0042276">
    <property type="term" value="P:error-prone translesion synthesis"/>
    <property type="evidence" value="ECO:0007669"/>
    <property type="project" value="TreeGrafter"/>
</dbReference>
<dbReference type="FunFam" id="3.40.1170.60:FF:000001">
    <property type="entry name" value="DNA polymerase IV"/>
    <property type="match status" value="1"/>
</dbReference>
<dbReference type="GO" id="GO:0009432">
    <property type="term" value="P:SOS response"/>
    <property type="evidence" value="ECO:0007669"/>
    <property type="project" value="UniProtKB-ARBA"/>
</dbReference>
<dbReference type="InterPro" id="IPR053848">
    <property type="entry name" value="IMS_HHH_1"/>
</dbReference>
<evidence type="ECO:0000256" key="15">
    <source>
        <dbReference type="HAMAP-Rule" id="MF_01113"/>
    </source>
</evidence>
<feature type="site" description="Substrate discrimination" evidence="15">
    <location>
        <position position="13"/>
    </location>
</feature>
<dbReference type="PROSITE" id="PS50173">
    <property type="entry name" value="UMUC"/>
    <property type="match status" value="1"/>
</dbReference>
<dbReference type="InterPro" id="IPR017961">
    <property type="entry name" value="DNA_pol_Y-fam_little_finger"/>
</dbReference>
<dbReference type="Pfam" id="PF21999">
    <property type="entry name" value="IMS_HHH_1"/>
    <property type="match status" value="1"/>
</dbReference>
<keyword evidence="10 15" id="KW-0460">Magnesium</keyword>
<dbReference type="SUPFAM" id="SSF100879">
    <property type="entry name" value="Lesion bypass DNA polymerase (Y-family), little finger domain"/>
    <property type="match status" value="1"/>
</dbReference>
<feature type="binding site" evidence="15">
    <location>
        <position position="103"/>
    </location>
    <ligand>
        <name>Mg(2+)</name>
        <dbReference type="ChEBI" id="CHEBI:18420"/>
    </ligand>
</feature>
<dbReference type="Gene3D" id="3.40.1170.60">
    <property type="match status" value="1"/>
</dbReference>
<dbReference type="PANTHER" id="PTHR11076">
    <property type="entry name" value="DNA REPAIR POLYMERASE UMUC / TRANSFERASE FAMILY MEMBER"/>
    <property type="match status" value="1"/>
</dbReference>
<keyword evidence="9 15" id="KW-0227">DNA damage</keyword>
<dbReference type="EMBL" id="VOSM01000002">
    <property type="protein sequence ID" value="TXD38421.1"/>
    <property type="molecule type" value="Genomic_DNA"/>
</dbReference>
<evidence type="ECO:0000256" key="1">
    <source>
        <dbReference type="ARBA" id="ARBA00004496"/>
    </source>
</evidence>
<evidence type="ECO:0000313" key="18">
    <source>
        <dbReference type="Proteomes" id="UP000321412"/>
    </source>
</evidence>
<dbReference type="GO" id="GO:0006281">
    <property type="term" value="P:DNA repair"/>
    <property type="evidence" value="ECO:0007669"/>
    <property type="project" value="UniProtKB-UniRule"/>
</dbReference>
<comment type="function">
    <text evidence="15">Poorly processive, error-prone DNA polymerase involved in untargeted mutagenesis. Copies undamaged DNA at stalled replication forks, which arise in vivo from mismatched or misaligned primer ends. These misaligned primers can be extended by PolIV. Exhibits no 3'-5' exonuclease (proofreading) activity. May be involved in translesional synthesis, in conjunction with the beta clamp from PolIII.</text>
</comment>
<dbReference type="InterPro" id="IPR001126">
    <property type="entry name" value="UmuC"/>
</dbReference>
<evidence type="ECO:0000259" key="16">
    <source>
        <dbReference type="PROSITE" id="PS50173"/>
    </source>
</evidence>
<dbReference type="Gene3D" id="1.10.150.20">
    <property type="entry name" value="5' to 3' exonuclease, C-terminal subdomain"/>
    <property type="match status" value="1"/>
</dbReference>
<evidence type="ECO:0000256" key="2">
    <source>
        <dbReference type="ARBA" id="ARBA00010945"/>
    </source>
</evidence>
<keyword evidence="13 15" id="KW-0234">DNA repair</keyword>
<gene>
    <name evidence="15 17" type="primary">dinB</name>
    <name evidence="17" type="ORF">FRC98_05905</name>
</gene>
<dbReference type="RefSeq" id="WP_146980362.1">
    <property type="nucleotide sequence ID" value="NZ_VOSM01000002.1"/>
</dbReference>
<keyword evidence="4 15" id="KW-0963">Cytoplasm</keyword>
<keyword evidence="18" id="KW-1185">Reference proteome</keyword>
<dbReference type="Gene3D" id="3.30.70.270">
    <property type="match status" value="1"/>
</dbReference>